<dbReference type="EMBL" id="MUJZ01066673">
    <property type="protein sequence ID" value="OTF70218.1"/>
    <property type="molecule type" value="Genomic_DNA"/>
</dbReference>
<dbReference type="Proteomes" id="UP000194236">
    <property type="component" value="Unassembled WGS sequence"/>
</dbReference>
<protein>
    <submittedName>
        <fullName evidence="2">Uncharacterized protein</fullName>
    </submittedName>
</protein>
<feature type="non-terminal residue" evidence="2">
    <location>
        <position position="1"/>
    </location>
</feature>
<feature type="transmembrane region" description="Helical" evidence="1">
    <location>
        <begin position="21"/>
        <end position="38"/>
    </location>
</feature>
<evidence type="ECO:0000313" key="2">
    <source>
        <dbReference type="EMBL" id="OTF70218.1"/>
    </source>
</evidence>
<accession>A0A1Y3AQS1</accession>
<keyword evidence="3" id="KW-1185">Reference proteome</keyword>
<keyword evidence="1" id="KW-0472">Membrane</keyword>
<organism evidence="2 3">
    <name type="scientific">Euroglyphus maynei</name>
    <name type="common">Mayne's house dust mite</name>
    <dbReference type="NCBI Taxonomy" id="6958"/>
    <lineage>
        <taxon>Eukaryota</taxon>
        <taxon>Metazoa</taxon>
        <taxon>Ecdysozoa</taxon>
        <taxon>Arthropoda</taxon>
        <taxon>Chelicerata</taxon>
        <taxon>Arachnida</taxon>
        <taxon>Acari</taxon>
        <taxon>Acariformes</taxon>
        <taxon>Sarcoptiformes</taxon>
        <taxon>Astigmata</taxon>
        <taxon>Psoroptidia</taxon>
        <taxon>Analgoidea</taxon>
        <taxon>Pyroglyphidae</taxon>
        <taxon>Pyroglyphinae</taxon>
        <taxon>Euroglyphus</taxon>
    </lineage>
</organism>
<evidence type="ECO:0000313" key="3">
    <source>
        <dbReference type="Proteomes" id="UP000194236"/>
    </source>
</evidence>
<comment type="caution">
    <text evidence="2">The sequence shown here is derived from an EMBL/GenBank/DDBJ whole genome shotgun (WGS) entry which is preliminary data.</text>
</comment>
<keyword evidence="1" id="KW-1133">Transmembrane helix</keyword>
<evidence type="ECO:0000256" key="1">
    <source>
        <dbReference type="SAM" id="Phobius"/>
    </source>
</evidence>
<dbReference type="AlphaFoldDB" id="A0A1Y3AQS1"/>
<keyword evidence="1" id="KW-0812">Transmembrane</keyword>
<reference evidence="2 3" key="1">
    <citation type="submission" date="2017-03" db="EMBL/GenBank/DDBJ databases">
        <title>Genome Survey of Euroglyphus maynei.</title>
        <authorList>
            <person name="Arlian L.G."/>
            <person name="Morgan M.S."/>
            <person name="Rider S.D."/>
        </authorList>
    </citation>
    <scope>NUCLEOTIDE SEQUENCE [LARGE SCALE GENOMIC DNA]</scope>
    <source>
        <strain evidence="2">Arlian Lab</strain>
        <tissue evidence="2">Whole body</tissue>
    </source>
</reference>
<name>A0A1Y3AQS1_EURMA</name>
<sequence length="60" mass="6698">RGPLRCWQLAWNRIAQSPSRVIIALSIIIALFGSQYAIQVSNLSHPRPSPQFYYGSSLPA</sequence>
<proteinExistence type="predicted"/>
<gene>
    <name evidence="2" type="ORF">BLA29_015292</name>
</gene>